<dbReference type="InterPro" id="IPR036047">
    <property type="entry name" value="F-box-like_dom_sf"/>
</dbReference>
<dbReference type="Gene3D" id="3.80.10.10">
    <property type="entry name" value="Ribonuclease Inhibitor"/>
    <property type="match status" value="1"/>
</dbReference>
<keyword evidence="3" id="KW-1185">Reference proteome</keyword>
<dbReference type="InterPro" id="IPR006566">
    <property type="entry name" value="FBD"/>
</dbReference>
<feature type="domain" description="F-box" evidence="1">
    <location>
        <begin position="29"/>
        <end position="77"/>
    </location>
</feature>
<comment type="caution">
    <text evidence="2">The sequence shown here is derived from an EMBL/GenBank/DDBJ whole genome shotgun (WGS) entry which is preliminary data.</text>
</comment>
<dbReference type="InterPro" id="IPR053781">
    <property type="entry name" value="F-box_AtFBL13-like"/>
</dbReference>
<dbReference type="SUPFAM" id="SSF52047">
    <property type="entry name" value="RNI-like"/>
    <property type="match status" value="1"/>
</dbReference>
<dbReference type="Pfam" id="PF24758">
    <property type="entry name" value="LRR_At5g56370"/>
    <property type="match status" value="1"/>
</dbReference>
<name>A0AAV1SF21_9ROSI</name>
<evidence type="ECO:0000313" key="2">
    <source>
        <dbReference type="EMBL" id="CAK7350036.1"/>
    </source>
</evidence>
<reference evidence="2 3" key="1">
    <citation type="submission" date="2024-01" db="EMBL/GenBank/DDBJ databases">
        <authorList>
            <person name="Waweru B."/>
        </authorList>
    </citation>
    <scope>NUCLEOTIDE SEQUENCE [LARGE SCALE GENOMIC DNA]</scope>
</reference>
<dbReference type="Proteomes" id="UP001314170">
    <property type="component" value="Unassembled WGS sequence"/>
</dbReference>
<dbReference type="PANTHER" id="PTHR31900">
    <property type="entry name" value="F-BOX/RNI SUPERFAMILY PROTEIN-RELATED"/>
    <property type="match status" value="1"/>
</dbReference>
<dbReference type="InterPro" id="IPR032675">
    <property type="entry name" value="LRR_dom_sf"/>
</dbReference>
<gene>
    <name evidence="2" type="ORF">DCAF_LOCUS22760</name>
</gene>
<dbReference type="AlphaFoldDB" id="A0AAV1SF21"/>
<dbReference type="InterPro" id="IPR050232">
    <property type="entry name" value="FBL13/AtMIF1-like"/>
</dbReference>
<dbReference type="Pfam" id="PF00646">
    <property type="entry name" value="F-box"/>
    <property type="match status" value="1"/>
</dbReference>
<evidence type="ECO:0000259" key="1">
    <source>
        <dbReference type="PROSITE" id="PS50181"/>
    </source>
</evidence>
<dbReference type="SMART" id="SM00256">
    <property type="entry name" value="FBOX"/>
    <property type="match status" value="1"/>
</dbReference>
<dbReference type="InterPro" id="IPR001810">
    <property type="entry name" value="F-box_dom"/>
</dbReference>
<sequence length="416" mass="47316">MAEATSLILQDSREDSVSNCQKLCKIGSEDMISRLPDDILCHILSFLPTKYVMGTSILSKRWIYLWTKVSNLDFDDTLLYDREKPRATGERNAVFANFINRFFIHYNVQSFVKFKLKLTEKHHSSHLSAWISAAIMSNVEELSLCIRFGPAWLPESLFSCEKLLALKLHGEIEFNNLESVWFPNLKVLHLKCLPMLDNTCIAMLLSGSPVLEELKIYLIGHGCNQSVHVSSSSLKRLIMQFPSADSPYDDKDYRRVTVDTPSLEFLKLHDYASEEVNMLQACSLIQADISVGYLIGSFTIEFDDYVGMVVQFLRQISVVKALILSEDPIQSENAYGWDWCAPESVPKCLLSCLEVIEFKDFIGEVPEMEMVEYFLKNAMVLKKMIVSSDVVGLEEEVVKKLQFFPRGSSACQLAFS</sequence>
<dbReference type="CDD" id="cd22160">
    <property type="entry name" value="F-box_AtFBL13-like"/>
    <property type="match status" value="1"/>
</dbReference>
<dbReference type="Gene3D" id="1.20.1280.50">
    <property type="match status" value="1"/>
</dbReference>
<dbReference type="PROSITE" id="PS50181">
    <property type="entry name" value="FBOX"/>
    <property type="match status" value="1"/>
</dbReference>
<organism evidence="2 3">
    <name type="scientific">Dovyalis caffra</name>
    <dbReference type="NCBI Taxonomy" id="77055"/>
    <lineage>
        <taxon>Eukaryota</taxon>
        <taxon>Viridiplantae</taxon>
        <taxon>Streptophyta</taxon>
        <taxon>Embryophyta</taxon>
        <taxon>Tracheophyta</taxon>
        <taxon>Spermatophyta</taxon>
        <taxon>Magnoliopsida</taxon>
        <taxon>eudicotyledons</taxon>
        <taxon>Gunneridae</taxon>
        <taxon>Pentapetalae</taxon>
        <taxon>rosids</taxon>
        <taxon>fabids</taxon>
        <taxon>Malpighiales</taxon>
        <taxon>Salicaceae</taxon>
        <taxon>Flacourtieae</taxon>
        <taxon>Dovyalis</taxon>
    </lineage>
</organism>
<dbReference type="Pfam" id="PF08387">
    <property type="entry name" value="FBD"/>
    <property type="match status" value="1"/>
</dbReference>
<dbReference type="SMART" id="SM00579">
    <property type="entry name" value="FBD"/>
    <property type="match status" value="1"/>
</dbReference>
<dbReference type="SUPFAM" id="SSF81383">
    <property type="entry name" value="F-box domain"/>
    <property type="match status" value="1"/>
</dbReference>
<evidence type="ECO:0000313" key="3">
    <source>
        <dbReference type="Proteomes" id="UP001314170"/>
    </source>
</evidence>
<protein>
    <recommendedName>
        <fullName evidence="1">F-box domain-containing protein</fullName>
    </recommendedName>
</protein>
<proteinExistence type="predicted"/>
<dbReference type="PANTHER" id="PTHR31900:SF30">
    <property type="entry name" value="SUPERFAMILY PROTEIN, PUTATIVE-RELATED"/>
    <property type="match status" value="1"/>
</dbReference>
<dbReference type="InterPro" id="IPR055411">
    <property type="entry name" value="LRR_FXL15/At3g58940/PEG3-like"/>
</dbReference>
<accession>A0AAV1SF21</accession>
<dbReference type="EMBL" id="CAWUPB010001179">
    <property type="protein sequence ID" value="CAK7350036.1"/>
    <property type="molecule type" value="Genomic_DNA"/>
</dbReference>